<evidence type="ECO:0000313" key="2">
    <source>
        <dbReference type="Proteomes" id="UP001162162"/>
    </source>
</evidence>
<protein>
    <submittedName>
        <fullName evidence="1">Uncharacterized protein</fullName>
    </submittedName>
</protein>
<organism evidence="1 2">
    <name type="scientific">Aromia moschata</name>
    <dbReference type="NCBI Taxonomy" id="1265417"/>
    <lineage>
        <taxon>Eukaryota</taxon>
        <taxon>Metazoa</taxon>
        <taxon>Ecdysozoa</taxon>
        <taxon>Arthropoda</taxon>
        <taxon>Hexapoda</taxon>
        <taxon>Insecta</taxon>
        <taxon>Pterygota</taxon>
        <taxon>Neoptera</taxon>
        <taxon>Endopterygota</taxon>
        <taxon>Coleoptera</taxon>
        <taxon>Polyphaga</taxon>
        <taxon>Cucujiformia</taxon>
        <taxon>Chrysomeloidea</taxon>
        <taxon>Cerambycidae</taxon>
        <taxon>Cerambycinae</taxon>
        <taxon>Callichromatini</taxon>
        <taxon>Aromia</taxon>
    </lineage>
</organism>
<evidence type="ECO:0000313" key="1">
    <source>
        <dbReference type="EMBL" id="KAJ8940571.1"/>
    </source>
</evidence>
<comment type="caution">
    <text evidence="1">The sequence shown here is derived from an EMBL/GenBank/DDBJ whole genome shotgun (WGS) entry which is preliminary data.</text>
</comment>
<keyword evidence="2" id="KW-1185">Reference proteome</keyword>
<proteinExistence type="predicted"/>
<sequence>MKDYSTLKPVIFCGREPDCITVFSYRLDLREIQRQNQITTQILQNYLEKRLFGNNRSSRPPSVWDILPRARRKPVNNIQEAINGTKEEETLQSVESETVSAYEDFGDEELDENKGKIFCFASIDQAVSVFGCTFSIRSQISIVMP</sequence>
<name>A0AAV8XRC0_9CUCU</name>
<accession>A0AAV8XRC0</accession>
<dbReference type="EMBL" id="JAPWTK010000422">
    <property type="protein sequence ID" value="KAJ8940571.1"/>
    <property type="molecule type" value="Genomic_DNA"/>
</dbReference>
<gene>
    <name evidence="1" type="ORF">NQ318_012970</name>
</gene>
<dbReference type="AlphaFoldDB" id="A0AAV8XRC0"/>
<dbReference type="Proteomes" id="UP001162162">
    <property type="component" value="Unassembled WGS sequence"/>
</dbReference>
<reference evidence="1" key="1">
    <citation type="journal article" date="2023" name="Insect Mol. Biol.">
        <title>Genome sequencing provides insights into the evolution of gene families encoding plant cell wall-degrading enzymes in longhorned beetles.</title>
        <authorList>
            <person name="Shin N.R."/>
            <person name="Okamura Y."/>
            <person name="Kirsch R."/>
            <person name="Pauchet Y."/>
        </authorList>
    </citation>
    <scope>NUCLEOTIDE SEQUENCE</scope>
    <source>
        <strain evidence="1">AMC_N1</strain>
    </source>
</reference>